<proteinExistence type="predicted"/>
<dbReference type="OrthoDB" id="1100567at2"/>
<dbReference type="GO" id="GO:0016989">
    <property type="term" value="F:sigma factor antagonist activity"/>
    <property type="evidence" value="ECO:0007669"/>
    <property type="project" value="TreeGrafter"/>
</dbReference>
<reference evidence="3 4" key="1">
    <citation type="submission" date="2016-10" db="EMBL/GenBank/DDBJ databases">
        <authorList>
            <person name="de Groot N.N."/>
        </authorList>
    </citation>
    <scope>NUCLEOTIDE SEQUENCE [LARGE SCALE GENOMIC DNA]</scope>
    <source>
        <strain evidence="3 4">DSM 16619</strain>
    </source>
</reference>
<feature type="domain" description="FecR protein" evidence="2">
    <location>
        <begin position="95"/>
        <end position="200"/>
    </location>
</feature>
<organism evidence="3 4">
    <name type="scientific">Paracidovorax valerianellae</name>
    <dbReference type="NCBI Taxonomy" id="187868"/>
    <lineage>
        <taxon>Bacteria</taxon>
        <taxon>Pseudomonadati</taxon>
        <taxon>Pseudomonadota</taxon>
        <taxon>Betaproteobacteria</taxon>
        <taxon>Burkholderiales</taxon>
        <taxon>Comamonadaceae</taxon>
        <taxon>Paracidovorax</taxon>
    </lineage>
</organism>
<feature type="region of interest" description="Disordered" evidence="1">
    <location>
        <begin position="1"/>
        <end position="21"/>
    </location>
</feature>
<dbReference type="PIRSF" id="PIRSF018266">
    <property type="entry name" value="FecR"/>
    <property type="match status" value="1"/>
</dbReference>
<dbReference type="Pfam" id="PF04773">
    <property type="entry name" value="FecR"/>
    <property type="match status" value="1"/>
</dbReference>
<evidence type="ECO:0000256" key="1">
    <source>
        <dbReference type="SAM" id="MobiDB-lite"/>
    </source>
</evidence>
<dbReference type="InterPro" id="IPR006860">
    <property type="entry name" value="FecR"/>
</dbReference>
<dbReference type="STRING" id="187868.SAMN05192589_12135"/>
<dbReference type="PANTHER" id="PTHR30273">
    <property type="entry name" value="PERIPLASMIC SIGNAL SENSOR AND SIGMA FACTOR ACTIVATOR FECR-RELATED"/>
    <property type="match status" value="1"/>
</dbReference>
<evidence type="ECO:0000259" key="2">
    <source>
        <dbReference type="Pfam" id="PF04773"/>
    </source>
</evidence>
<accession>A0A1G7E146</accession>
<dbReference type="EMBL" id="FMZC01000021">
    <property type="protein sequence ID" value="SDE57196.1"/>
    <property type="molecule type" value="Genomic_DNA"/>
</dbReference>
<protein>
    <submittedName>
        <fullName evidence="3">FecR family protein</fullName>
    </submittedName>
</protein>
<dbReference type="AlphaFoldDB" id="A0A1G7E146"/>
<dbReference type="InterPro" id="IPR012373">
    <property type="entry name" value="Ferrdict_sens_TM"/>
</dbReference>
<dbReference type="Gene3D" id="2.60.120.1440">
    <property type="match status" value="1"/>
</dbReference>
<sequence length="322" mass="34097">MPTAEPVGPGDQTARGAGRRAHLPIDEALAPFADLLRQQLPTPEDIEQAAALRRELRERRRPGAKARTAAGAATAIAIAALATVLWADPVLHRETLATAVGERLALPLPDGSTVHLNSGAQVEVALHLRSRRLSLERGEAAFEVAHARWHGMAPWLQRPFTVQAGDVAVEDIGTVFNIRRDLALATGDGADISVQQGSVRVHGPAGSAPVVLHAGQALRTRAGAALPAPVAAETGTATAWQAGRLPLDATPLAEAVAEMQRHRRAPIVLADPHAAALRISGQFDLDRIDQLIDLLPRLAPVRVDRLPDGTVVIASHPTHQKP</sequence>
<gene>
    <name evidence="3" type="ORF">SAMN05192589_12135</name>
</gene>
<dbReference type="Proteomes" id="UP000198781">
    <property type="component" value="Unassembled WGS sequence"/>
</dbReference>
<evidence type="ECO:0000313" key="4">
    <source>
        <dbReference type="Proteomes" id="UP000198781"/>
    </source>
</evidence>
<keyword evidence="4" id="KW-1185">Reference proteome</keyword>
<name>A0A1G7E146_9BURK</name>
<evidence type="ECO:0000313" key="3">
    <source>
        <dbReference type="EMBL" id="SDE57196.1"/>
    </source>
</evidence>
<dbReference type="Gene3D" id="3.55.50.30">
    <property type="match status" value="1"/>
</dbReference>
<dbReference type="PANTHER" id="PTHR30273:SF2">
    <property type="entry name" value="PROTEIN FECR"/>
    <property type="match status" value="1"/>
</dbReference>
<dbReference type="RefSeq" id="WP_092745863.1">
    <property type="nucleotide sequence ID" value="NZ_FMZC01000021.1"/>
</dbReference>